<keyword evidence="7 15" id="KW-0863">Zinc-finger</keyword>
<dbReference type="Pfam" id="PF17979">
    <property type="entry name" value="zf-CRD"/>
    <property type="match status" value="1"/>
</dbReference>
<evidence type="ECO:0000313" key="20">
    <source>
        <dbReference type="Proteomes" id="UP001497525"/>
    </source>
</evidence>
<keyword evidence="8" id="KW-0498">Mitosis</keyword>
<keyword evidence="11" id="KW-0539">Nucleus</keyword>
<comment type="pathway">
    <text evidence="3">Protein modification; protein ubiquitination.</text>
</comment>
<comment type="subcellular location">
    <subcellularLocation>
        <location evidence="2">Nucleus</location>
    </subcellularLocation>
</comment>
<dbReference type="EMBL" id="CAXLJL010000002">
    <property type="protein sequence ID" value="CAL5129618.1"/>
    <property type="molecule type" value="Genomic_DNA"/>
</dbReference>
<evidence type="ECO:0000256" key="3">
    <source>
        <dbReference type="ARBA" id="ARBA00004906"/>
    </source>
</evidence>
<feature type="domain" description="RING-type" evidence="18">
    <location>
        <begin position="168"/>
        <end position="207"/>
    </location>
</feature>
<protein>
    <recommendedName>
        <fullName evidence="4">RING-type E3 ubiquitin transferase</fullName>
        <ecNumber evidence="4">2.3.2.27</ecNumber>
    </recommendedName>
    <alternativeName>
        <fullName evidence="14">Checkpoint with forkhead and RING finger domains protein</fullName>
    </alternativeName>
    <alternativeName>
        <fullName evidence="13">RING-type E3 ubiquitin transferase CHFR</fullName>
    </alternativeName>
</protein>
<evidence type="ECO:0000256" key="7">
    <source>
        <dbReference type="ARBA" id="ARBA00022771"/>
    </source>
</evidence>
<dbReference type="GO" id="GO:0006511">
    <property type="term" value="P:ubiquitin-dependent protein catabolic process"/>
    <property type="evidence" value="ECO:0007669"/>
    <property type="project" value="TreeGrafter"/>
</dbReference>
<keyword evidence="10" id="KW-0862">Zinc</keyword>
<reference evidence="19" key="1">
    <citation type="submission" date="2024-06" db="EMBL/GenBank/DDBJ databases">
        <authorList>
            <person name="Liu X."/>
            <person name="Lenzi L."/>
            <person name="Haldenby T S."/>
            <person name="Uol C."/>
        </authorList>
    </citation>
    <scope>NUCLEOTIDE SEQUENCE</scope>
</reference>
<evidence type="ECO:0000256" key="11">
    <source>
        <dbReference type="ARBA" id="ARBA00023242"/>
    </source>
</evidence>
<organism evidence="19 20">
    <name type="scientific">Calicophoron daubneyi</name>
    <name type="common">Rumen fluke</name>
    <name type="synonym">Paramphistomum daubneyi</name>
    <dbReference type="NCBI Taxonomy" id="300641"/>
    <lineage>
        <taxon>Eukaryota</taxon>
        <taxon>Metazoa</taxon>
        <taxon>Spiralia</taxon>
        <taxon>Lophotrochozoa</taxon>
        <taxon>Platyhelminthes</taxon>
        <taxon>Trematoda</taxon>
        <taxon>Digenea</taxon>
        <taxon>Plagiorchiida</taxon>
        <taxon>Pronocephalata</taxon>
        <taxon>Paramphistomoidea</taxon>
        <taxon>Paramphistomidae</taxon>
        <taxon>Calicophoron</taxon>
    </lineage>
</organism>
<evidence type="ECO:0000256" key="2">
    <source>
        <dbReference type="ARBA" id="ARBA00004123"/>
    </source>
</evidence>
<comment type="caution">
    <text evidence="19">The sequence shown here is derived from an EMBL/GenBank/DDBJ whole genome shotgun (WGS) entry which is preliminary data.</text>
</comment>
<dbReference type="PANTHER" id="PTHR16079">
    <property type="entry name" value="UBIQUITIN LIGASE PROTEIN CHFR"/>
    <property type="match status" value="1"/>
</dbReference>
<keyword evidence="6" id="KW-0808">Transferase</keyword>
<evidence type="ECO:0000256" key="5">
    <source>
        <dbReference type="ARBA" id="ARBA00022618"/>
    </source>
</evidence>
<sequence>MMTSSCSVSYDLAPCARPWATLQATYSNTVLNIGSDVVTIGSDPDCNVVFSNESVSPTHCILMRDPDGQIWLSDMSERGTVVNDNTVREDTVKLCSGDTFYVFTDKDSPSDNLGFAVELTDIPLESSPTSPPDSECKIPQNSSSEAERPSRSLFLDTDDPSIEACLTCVICGSIYYKCCSVQPCLHNFCTVCWLQWREVNNICPTCRANVTSFANNHQLGTLVDLYLQKHPDKDRSKKEKEEIDKEIEILKLRNPPDRLDNSSNPHLFLGLSYAQPYTPAGCVVCTWIPGASLPTGHCRAHDICACCQRPVPMHQESSGEVNNVQCFFCRRSFCSLINTTGCTGCTPTHSCLMRLRDLSNTSLLPSNLLLNNSVETSILLDYLAANSISVQDFIKECLDNIGPSEFGGVVTSPDSPVCRSCSTCCLAQLAYGRRAAIPPSHLPARVVSRPDCYYGRRCRTQQKNLGHAQRYNHICEQTRFS</sequence>
<evidence type="ECO:0000256" key="4">
    <source>
        <dbReference type="ARBA" id="ARBA00012483"/>
    </source>
</evidence>
<evidence type="ECO:0000259" key="17">
    <source>
        <dbReference type="PROSITE" id="PS50006"/>
    </source>
</evidence>
<keyword evidence="7 15" id="KW-0479">Metal-binding</keyword>
<dbReference type="InterPro" id="IPR052256">
    <property type="entry name" value="E3_ubiquitin-ligase_CHFR"/>
</dbReference>
<dbReference type="InterPro" id="IPR008984">
    <property type="entry name" value="SMAD_FHA_dom_sf"/>
</dbReference>
<dbReference type="PROSITE" id="PS50089">
    <property type="entry name" value="ZF_RING_2"/>
    <property type="match status" value="1"/>
</dbReference>
<evidence type="ECO:0000256" key="12">
    <source>
        <dbReference type="ARBA" id="ARBA00023306"/>
    </source>
</evidence>
<feature type="domain" description="FHA" evidence="17">
    <location>
        <begin position="38"/>
        <end position="87"/>
    </location>
</feature>
<evidence type="ECO:0000256" key="6">
    <source>
        <dbReference type="ARBA" id="ARBA00022679"/>
    </source>
</evidence>
<dbReference type="EC" id="2.3.2.27" evidence="4"/>
<dbReference type="Proteomes" id="UP001497525">
    <property type="component" value="Unassembled WGS sequence"/>
</dbReference>
<dbReference type="SUPFAM" id="SSF57850">
    <property type="entry name" value="RING/U-box"/>
    <property type="match status" value="1"/>
</dbReference>
<evidence type="ECO:0000313" key="19">
    <source>
        <dbReference type="EMBL" id="CAL5129618.1"/>
    </source>
</evidence>
<dbReference type="InterPro" id="IPR040909">
    <property type="entry name" value="CHFR_Znf-CRD"/>
</dbReference>
<dbReference type="InterPro" id="IPR001841">
    <property type="entry name" value="Znf_RING"/>
</dbReference>
<dbReference type="Gene3D" id="3.30.40.10">
    <property type="entry name" value="Zinc/RING finger domain, C3HC4 (zinc finger)"/>
    <property type="match status" value="1"/>
</dbReference>
<dbReference type="SUPFAM" id="SSF49879">
    <property type="entry name" value="SMAD/FHA domain"/>
    <property type="match status" value="1"/>
</dbReference>
<dbReference type="GO" id="GO:0061630">
    <property type="term" value="F:ubiquitin protein ligase activity"/>
    <property type="evidence" value="ECO:0007669"/>
    <property type="project" value="UniProtKB-EC"/>
</dbReference>
<evidence type="ECO:0000256" key="15">
    <source>
        <dbReference type="PROSITE-ProRule" id="PRU00175"/>
    </source>
</evidence>
<keyword evidence="12" id="KW-0131">Cell cycle</keyword>
<dbReference type="PROSITE" id="PS50006">
    <property type="entry name" value="FHA_DOMAIN"/>
    <property type="match status" value="1"/>
</dbReference>
<dbReference type="GO" id="GO:0051301">
    <property type="term" value="P:cell division"/>
    <property type="evidence" value="ECO:0007669"/>
    <property type="project" value="UniProtKB-KW"/>
</dbReference>
<evidence type="ECO:0000256" key="14">
    <source>
        <dbReference type="ARBA" id="ARBA00031332"/>
    </source>
</evidence>
<dbReference type="Gene3D" id="2.60.200.20">
    <property type="match status" value="1"/>
</dbReference>
<evidence type="ECO:0000256" key="13">
    <source>
        <dbReference type="ARBA" id="ARBA00029800"/>
    </source>
</evidence>
<gene>
    <name evidence="19" type="ORF">CDAUBV1_LOCUS649</name>
</gene>
<name>A0AAV2SZT1_CALDB</name>
<dbReference type="GO" id="GO:0005634">
    <property type="term" value="C:nucleus"/>
    <property type="evidence" value="ECO:0007669"/>
    <property type="project" value="UniProtKB-SubCell"/>
</dbReference>
<dbReference type="AlphaFoldDB" id="A0AAV2SZT1"/>
<dbReference type="Pfam" id="PF00498">
    <property type="entry name" value="FHA"/>
    <property type="match status" value="1"/>
</dbReference>
<feature type="region of interest" description="Disordered" evidence="16">
    <location>
        <begin position="124"/>
        <end position="155"/>
    </location>
</feature>
<keyword evidence="9" id="KW-0833">Ubl conjugation pathway</keyword>
<dbReference type="SMART" id="SM00240">
    <property type="entry name" value="FHA"/>
    <property type="match status" value="1"/>
</dbReference>
<accession>A0AAV2SZT1</accession>
<comment type="catalytic activity">
    <reaction evidence="1">
        <text>S-ubiquitinyl-[E2 ubiquitin-conjugating enzyme]-L-cysteine + [acceptor protein]-L-lysine = [E2 ubiquitin-conjugating enzyme]-L-cysteine + N(6)-ubiquitinyl-[acceptor protein]-L-lysine.</text>
        <dbReference type="EC" id="2.3.2.27"/>
    </reaction>
</comment>
<dbReference type="InterPro" id="IPR013083">
    <property type="entry name" value="Znf_RING/FYVE/PHD"/>
</dbReference>
<evidence type="ECO:0000256" key="10">
    <source>
        <dbReference type="ARBA" id="ARBA00022833"/>
    </source>
</evidence>
<keyword evidence="5" id="KW-0132">Cell division</keyword>
<dbReference type="InterPro" id="IPR000253">
    <property type="entry name" value="FHA_dom"/>
</dbReference>
<evidence type="ECO:0000256" key="8">
    <source>
        <dbReference type="ARBA" id="ARBA00022776"/>
    </source>
</evidence>
<evidence type="ECO:0000256" key="9">
    <source>
        <dbReference type="ARBA" id="ARBA00022786"/>
    </source>
</evidence>
<dbReference type="GO" id="GO:0016567">
    <property type="term" value="P:protein ubiquitination"/>
    <property type="evidence" value="ECO:0007669"/>
    <property type="project" value="TreeGrafter"/>
</dbReference>
<dbReference type="PANTHER" id="PTHR16079:SF4">
    <property type="entry name" value="E3 UBIQUITIN-PROTEIN LIGASE CHFR"/>
    <property type="match status" value="1"/>
</dbReference>
<evidence type="ECO:0000256" key="1">
    <source>
        <dbReference type="ARBA" id="ARBA00000900"/>
    </source>
</evidence>
<proteinExistence type="predicted"/>
<evidence type="ECO:0000259" key="18">
    <source>
        <dbReference type="PROSITE" id="PS50089"/>
    </source>
</evidence>
<evidence type="ECO:0000256" key="16">
    <source>
        <dbReference type="SAM" id="MobiDB-lite"/>
    </source>
</evidence>
<dbReference type="GO" id="GO:0008270">
    <property type="term" value="F:zinc ion binding"/>
    <property type="evidence" value="ECO:0007669"/>
    <property type="project" value="UniProtKB-KW"/>
</dbReference>